<evidence type="ECO:0000256" key="2">
    <source>
        <dbReference type="ARBA" id="ARBA00022723"/>
    </source>
</evidence>
<dbReference type="InterPro" id="IPR013785">
    <property type="entry name" value="Aldolase_TIM"/>
</dbReference>
<evidence type="ECO:0000313" key="5">
    <source>
        <dbReference type="EMBL" id="MET4577157.1"/>
    </source>
</evidence>
<dbReference type="SUPFAM" id="SSF51569">
    <property type="entry name" value="Aldolase"/>
    <property type="match status" value="1"/>
</dbReference>
<dbReference type="EMBL" id="JBEPSH010000004">
    <property type="protein sequence ID" value="MET4577157.1"/>
    <property type="molecule type" value="Genomic_DNA"/>
</dbReference>
<keyword evidence="3 5" id="KW-0456">Lyase</keyword>
<dbReference type="GO" id="GO:0004419">
    <property type="term" value="F:hydroxymethylglutaryl-CoA lyase activity"/>
    <property type="evidence" value="ECO:0007669"/>
    <property type="project" value="UniProtKB-EC"/>
</dbReference>
<dbReference type="Proteomes" id="UP001549320">
    <property type="component" value="Unassembled WGS sequence"/>
</dbReference>
<feature type="domain" description="Pyruvate carboxyltransferase" evidence="4">
    <location>
        <begin position="11"/>
        <end position="282"/>
    </location>
</feature>
<keyword evidence="6" id="KW-1185">Reference proteome</keyword>
<reference evidence="5 6" key="1">
    <citation type="submission" date="2024-06" db="EMBL/GenBank/DDBJ databases">
        <title>Sorghum-associated microbial communities from plants grown in Nebraska, USA.</title>
        <authorList>
            <person name="Schachtman D."/>
        </authorList>
    </citation>
    <scope>NUCLEOTIDE SEQUENCE [LARGE SCALE GENOMIC DNA]</scope>
    <source>
        <strain evidence="5 6">2709</strain>
    </source>
</reference>
<evidence type="ECO:0000256" key="3">
    <source>
        <dbReference type="ARBA" id="ARBA00023239"/>
    </source>
</evidence>
<dbReference type="InterPro" id="IPR000891">
    <property type="entry name" value="PYR_CT"/>
</dbReference>
<comment type="similarity">
    <text evidence="1">Belongs to the HMG-CoA lyase family.</text>
</comment>
<evidence type="ECO:0000313" key="6">
    <source>
        <dbReference type="Proteomes" id="UP001549320"/>
    </source>
</evidence>
<dbReference type="RefSeq" id="WP_354443311.1">
    <property type="nucleotide sequence ID" value="NZ_JBEPSH010000004.1"/>
</dbReference>
<dbReference type="InterPro" id="IPR043594">
    <property type="entry name" value="HMGL"/>
</dbReference>
<dbReference type="EC" id="4.1.3.4" evidence="5"/>
<dbReference type="CDD" id="cd07938">
    <property type="entry name" value="DRE_TIM_HMGL"/>
    <property type="match status" value="1"/>
</dbReference>
<protein>
    <submittedName>
        <fullName evidence="5">Hydroxymethylglutaryl-CoA lyase</fullName>
        <ecNumber evidence="5">4.1.3.4</ecNumber>
    </submittedName>
</protein>
<evidence type="ECO:0000259" key="4">
    <source>
        <dbReference type="PROSITE" id="PS50991"/>
    </source>
</evidence>
<dbReference type="NCBIfam" id="NF004283">
    <property type="entry name" value="PRK05692.1"/>
    <property type="match status" value="1"/>
</dbReference>
<accession>A0ABV2Q832</accession>
<sequence length="317" mass="33766">MTNSYSSGPEVMVCEVGLRDGLQMFNALFPTAEKLAWIQAESAAGVREIEVTSFVPPKLVPQFVDAQEVVHGALAIPGLCVVALVPNLKGAERAIELGVHKLNYVMSVSRTHNLRNVRREREESLADFKRIADLIRALPEHRRPRLLGGLSSALGCGYEGRVPVADVQRWAVAYAEAGADEIMIADTVGYADPVHVKEAFRAVIADVGTLPVSAHFHDTRGLGLANVAAALECGVRRFDASLAGLGGCQFVPSATGNIVMDDLCFMLDAMGMRTGVDLEKLVAVREIVARNLPGTPLYGKLAGAGLPVNYHAGATAA</sequence>
<proteinExistence type="inferred from homology"/>
<dbReference type="Pfam" id="PF00682">
    <property type="entry name" value="HMGL-like"/>
    <property type="match status" value="1"/>
</dbReference>
<dbReference type="PANTHER" id="PTHR42738:SF7">
    <property type="entry name" value="HYDROXYMETHYLGLUTARYL-COA LYASE"/>
    <property type="match status" value="1"/>
</dbReference>
<evidence type="ECO:0000256" key="1">
    <source>
        <dbReference type="ARBA" id="ARBA00009405"/>
    </source>
</evidence>
<gene>
    <name evidence="5" type="ORF">ABIE13_002268</name>
</gene>
<dbReference type="Gene3D" id="3.20.20.70">
    <property type="entry name" value="Aldolase class I"/>
    <property type="match status" value="1"/>
</dbReference>
<comment type="caution">
    <text evidence="5">The sequence shown here is derived from an EMBL/GenBank/DDBJ whole genome shotgun (WGS) entry which is preliminary data.</text>
</comment>
<keyword evidence="2" id="KW-0479">Metal-binding</keyword>
<name>A0ABV2Q832_9BURK</name>
<dbReference type="PANTHER" id="PTHR42738">
    <property type="entry name" value="HYDROXYMETHYLGLUTARYL-COA LYASE"/>
    <property type="match status" value="1"/>
</dbReference>
<dbReference type="PROSITE" id="PS50991">
    <property type="entry name" value="PYR_CT"/>
    <property type="match status" value="1"/>
</dbReference>
<organism evidence="5 6">
    <name type="scientific">Ottowia thiooxydans</name>
    <dbReference type="NCBI Taxonomy" id="219182"/>
    <lineage>
        <taxon>Bacteria</taxon>
        <taxon>Pseudomonadati</taxon>
        <taxon>Pseudomonadota</taxon>
        <taxon>Betaproteobacteria</taxon>
        <taxon>Burkholderiales</taxon>
        <taxon>Comamonadaceae</taxon>
        <taxon>Ottowia</taxon>
    </lineage>
</organism>